<dbReference type="GO" id="GO:0000271">
    <property type="term" value="P:polysaccharide biosynthetic process"/>
    <property type="evidence" value="ECO:0007669"/>
    <property type="project" value="TreeGrafter"/>
</dbReference>
<dbReference type="RefSeq" id="WP_161011904.1">
    <property type="nucleotide sequence ID" value="NZ_WWCK01000001.1"/>
</dbReference>
<accession>A0A7X4K9U9</accession>
<dbReference type="Pfam" id="PF01757">
    <property type="entry name" value="Acyl_transf_3"/>
    <property type="match status" value="1"/>
</dbReference>
<proteinExistence type="predicted"/>
<reference evidence="3 4" key="1">
    <citation type="submission" date="2019-12" db="EMBL/GenBank/DDBJ databases">
        <title>Novel species isolated from a subtropical stream in China.</title>
        <authorList>
            <person name="Lu H."/>
        </authorList>
    </citation>
    <scope>NUCLEOTIDE SEQUENCE [LARGE SCALE GENOMIC DNA]</scope>
    <source>
        <strain evidence="3 4">FT55W</strain>
    </source>
</reference>
<dbReference type="PANTHER" id="PTHR23028">
    <property type="entry name" value="ACETYLTRANSFERASE"/>
    <property type="match status" value="1"/>
</dbReference>
<feature type="transmembrane region" description="Helical" evidence="1">
    <location>
        <begin position="7"/>
        <end position="25"/>
    </location>
</feature>
<keyword evidence="1" id="KW-0812">Transmembrane</keyword>
<feature type="transmembrane region" description="Helical" evidence="1">
    <location>
        <begin position="186"/>
        <end position="204"/>
    </location>
</feature>
<keyword evidence="3" id="KW-0808">Transferase</keyword>
<dbReference type="InterPro" id="IPR050879">
    <property type="entry name" value="Acyltransferase_3"/>
</dbReference>
<feature type="transmembrane region" description="Helical" evidence="1">
    <location>
        <begin position="156"/>
        <end position="174"/>
    </location>
</feature>
<dbReference type="InterPro" id="IPR002656">
    <property type="entry name" value="Acyl_transf_3_dom"/>
</dbReference>
<evidence type="ECO:0000256" key="1">
    <source>
        <dbReference type="SAM" id="Phobius"/>
    </source>
</evidence>
<keyword evidence="1" id="KW-0472">Membrane</keyword>
<keyword evidence="3" id="KW-0012">Acyltransferase</keyword>
<organism evidence="3 4">
    <name type="scientific">Duganella rivi</name>
    <dbReference type="NCBI Taxonomy" id="2666083"/>
    <lineage>
        <taxon>Bacteria</taxon>
        <taxon>Pseudomonadati</taxon>
        <taxon>Pseudomonadota</taxon>
        <taxon>Betaproteobacteria</taxon>
        <taxon>Burkholderiales</taxon>
        <taxon>Oxalobacteraceae</taxon>
        <taxon>Telluria group</taxon>
        <taxon>Duganella</taxon>
    </lineage>
</organism>
<feature type="transmembrane region" description="Helical" evidence="1">
    <location>
        <begin position="302"/>
        <end position="322"/>
    </location>
</feature>
<keyword evidence="4" id="KW-1185">Reference proteome</keyword>
<dbReference type="Proteomes" id="UP000450012">
    <property type="component" value="Unassembled WGS sequence"/>
</dbReference>
<evidence type="ECO:0000259" key="2">
    <source>
        <dbReference type="Pfam" id="PF01757"/>
    </source>
</evidence>
<name>A0A7X4K9U9_9BURK</name>
<keyword evidence="1" id="KW-1133">Transmembrane helix</keyword>
<comment type="caution">
    <text evidence="3">The sequence shown here is derived from an EMBL/GenBank/DDBJ whole genome shotgun (WGS) entry which is preliminary data.</text>
</comment>
<dbReference type="GO" id="GO:0016020">
    <property type="term" value="C:membrane"/>
    <property type="evidence" value="ECO:0007669"/>
    <property type="project" value="TreeGrafter"/>
</dbReference>
<feature type="transmembrane region" description="Helical" evidence="1">
    <location>
        <begin position="235"/>
        <end position="252"/>
    </location>
</feature>
<feature type="transmembrane region" description="Helical" evidence="1">
    <location>
        <begin position="272"/>
        <end position="290"/>
    </location>
</feature>
<dbReference type="GO" id="GO:0016747">
    <property type="term" value="F:acyltransferase activity, transferring groups other than amino-acyl groups"/>
    <property type="evidence" value="ECO:0007669"/>
    <property type="project" value="InterPro"/>
</dbReference>
<feature type="transmembrane region" description="Helical" evidence="1">
    <location>
        <begin position="45"/>
        <end position="62"/>
    </location>
</feature>
<dbReference type="PANTHER" id="PTHR23028:SF131">
    <property type="entry name" value="BLR2367 PROTEIN"/>
    <property type="match status" value="1"/>
</dbReference>
<feature type="domain" description="Acyltransferase 3" evidence="2">
    <location>
        <begin position="5"/>
        <end position="313"/>
    </location>
</feature>
<feature type="transmembrane region" description="Helical" evidence="1">
    <location>
        <begin position="83"/>
        <end position="102"/>
    </location>
</feature>
<evidence type="ECO:0000313" key="4">
    <source>
        <dbReference type="Proteomes" id="UP000450012"/>
    </source>
</evidence>
<gene>
    <name evidence="3" type="ORF">GTP45_00305</name>
</gene>
<sequence length="348" mass="38455">MLRTLQAGRALAAISVVAFHLSIYMLLPRYGGVSPFIDYTSRGHLGVDFFFVLSGFIILFAHERDIGKPEKWGHFAYRRFSRLFPVYWLYTGAFVFLVMMGFGQDSNVPKSLADWLTTITLVRVNASSPPLAPAWTLFHELQFYAVFSLLLLNKRLGMIAMAVLAVVAIALYHFPGEHERTALNVYTSAYSLYFLLGMAAYWRYKQRGKGVVDFAVGLALLAVGFWVALPYSLSGIVIAAGFAALIAGLTQMEAHYKFAVPKVLGFLGDASYSIYLTHLATMGLFLKIALKTPLYTLAGPAVTFIAVLVASLAAGGAAYYFVERPLLRWLQSRSWSLRLSLPTRTAGG</sequence>
<dbReference type="EMBL" id="WWCK01000001">
    <property type="protein sequence ID" value="MYM65272.1"/>
    <property type="molecule type" value="Genomic_DNA"/>
</dbReference>
<evidence type="ECO:0000313" key="3">
    <source>
        <dbReference type="EMBL" id="MYM65272.1"/>
    </source>
</evidence>
<protein>
    <submittedName>
        <fullName evidence="3">Acyltransferase family protein</fullName>
    </submittedName>
</protein>
<dbReference type="AlphaFoldDB" id="A0A7X4K9U9"/>